<dbReference type="AlphaFoldDB" id="A0A1S8MC05"/>
<reference evidence="1 2" key="1">
    <citation type="submission" date="2022-04" db="EMBL/GenBank/DDBJ databases">
        <title>Genome sequence of C. roseum typestrain.</title>
        <authorList>
            <person name="Poehlein A."/>
            <person name="Schoch T."/>
            <person name="Duerre P."/>
            <person name="Daniel R."/>
        </authorList>
    </citation>
    <scope>NUCLEOTIDE SEQUENCE [LARGE SCALE GENOMIC DNA]</scope>
    <source>
        <strain evidence="1 2">DSM 7320</strain>
    </source>
</reference>
<accession>A0A1S8MC05</accession>
<dbReference type="EMBL" id="CP096983">
    <property type="protein sequence ID" value="URZ12663.1"/>
    <property type="molecule type" value="Genomic_DNA"/>
</dbReference>
<evidence type="ECO:0000313" key="1">
    <source>
        <dbReference type="EMBL" id="URZ12663.1"/>
    </source>
</evidence>
<dbReference type="RefSeq" id="WP_077833208.1">
    <property type="nucleotide sequence ID" value="NZ_CP096983.1"/>
</dbReference>
<protein>
    <submittedName>
        <fullName evidence="1">Uncharacterized protein</fullName>
    </submittedName>
</protein>
<gene>
    <name evidence="1" type="ORF">CROST_033860</name>
</gene>
<evidence type="ECO:0000313" key="2">
    <source>
        <dbReference type="Proteomes" id="UP000190951"/>
    </source>
</evidence>
<dbReference type="SUPFAM" id="SSF82171">
    <property type="entry name" value="DPP6 N-terminal domain-like"/>
    <property type="match status" value="1"/>
</dbReference>
<name>A0A1S8MC05_9CLOT</name>
<dbReference type="Proteomes" id="UP000190951">
    <property type="component" value="Chromosome"/>
</dbReference>
<dbReference type="Gene3D" id="2.130.10.10">
    <property type="entry name" value="YVTN repeat-like/Quinoprotein amine dehydrogenase"/>
    <property type="match status" value="1"/>
</dbReference>
<organism evidence="1 2">
    <name type="scientific">Clostridium felsineum</name>
    <dbReference type="NCBI Taxonomy" id="36839"/>
    <lineage>
        <taxon>Bacteria</taxon>
        <taxon>Bacillati</taxon>
        <taxon>Bacillota</taxon>
        <taxon>Clostridia</taxon>
        <taxon>Eubacteriales</taxon>
        <taxon>Clostridiaceae</taxon>
        <taxon>Clostridium</taxon>
    </lineage>
</organism>
<dbReference type="KEGG" id="crw:CROST_033860"/>
<keyword evidence="2" id="KW-1185">Reference proteome</keyword>
<dbReference type="STRING" id="84029.CROST_40840"/>
<dbReference type="InterPro" id="IPR015943">
    <property type="entry name" value="WD40/YVTN_repeat-like_dom_sf"/>
</dbReference>
<sequence>MRASKKFIVWASISLIVQLSLYIYLDKFYFGEENNIKITQDSNFYKEPEIKPNVSIPSSAENVTLSDDGTFTAYSENGIVKVFDTNTGKQLSLSFNGGVKCLAYRWVPDTNRMIIAENVSGQIRFFSYNAESKYKEEVKDYTNGKANVISSPRGNLDVGIRMSILTGVMYIKVSSQAGSRMYRLDVNEELSSVRTVSSQIGRFNVTSREDNLIYEDTSNGRVRSTKIKSNIVVDGNSALTFLGVDDNNNVYVSSKTDKINKIYYGEVTTSGEKFKAINLDSNYDYKNVFVSANGNVYAVDTTSSRLINLKSNTKYQYKGEYIGLFNNRIASINGSKLVVQKID</sequence>
<proteinExistence type="predicted"/>